<evidence type="ECO:0000256" key="1">
    <source>
        <dbReference type="ARBA" id="ARBA00001968"/>
    </source>
</evidence>
<reference evidence="4 5" key="1">
    <citation type="submission" date="2023-02" db="EMBL/GenBank/DDBJ databases">
        <title>LHISI_Scaffold_Assembly.</title>
        <authorList>
            <person name="Stuart O.P."/>
            <person name="Cleave R."/>
            <person name="Magrath M.J.L."/>
            <person name="Mikheyev A.S."/>
        </authorList>
    </citation>
    <scope>NUCLEOTIDE SEQUENCE [LARGE SCALE GENOMIC DNA]</scope>
    <source>
        <strain evidence="4">Daus_M_001</strain>
        <tissue evidence="4">Leg muscle</tissue>
    </source>
</reference>
<name>A0ABQ9IB80_9NEOP</name>
<organism evidence="4 5">
    <name type="scientific">Dryococelus australis</name>
    <dbReference type="NCBI Taxonomy" id="614101"/>
    <lineage>
        <taxon>Eukaryota</taxon>
        <taxon>Metazoa</taxon>
        <taxon>Ecdysozoa</taxon>
        <taxon>Arthropoda</taxon>
        <taxon>Hexapoda</taxon>
        <taxon>Insecta</taxon>
        <taxon>Pterygota</taxon>
        <taxon>Neoptera</taxon>
        <taxon>Polyneoptera</taxon>
        <taxon>Phasmatodea</taxon>
        <taxon>Verophasmatodea</taxon>
        <taxon>Anareolatae</taxon>
        <taxon>Phasmatidae</taxon>
        <taxon>Eurycanthinae</taxon>
        <taxon>Dryococelus</taxon>
    </lineage>
</organism>
<dbReference type="Proteomes" id="UP001159363">
    <property type="component" value="Chromosome 2"/>
</dbReference>
<dbReference type="EMBL" id="JARBHB010000002">
    <property type="protein sequence ID" value="KAJ8893168.1"/>
    <property type="molecule type" value="Genomic_DNA"/>
</dbReference>
<evidence type="ECO:0000313" key="5">
    <source>
        <dbReference type="Proteomes" id="UP001159363"/>
    </source>
</evidence>
<sequence length="196" mass="22398">MFWGWSLEFKVHKNVYFLVFAQMLDNPFNELFGCVILVSEDSAESHHPDEGQLSLPVCHRLVKDIFAGYPGPVHDTRVFSNSFGQGIYPPAEYFIIGDKQRVFNHALSKARIVVEQSFGTLKTRWRFIFTKDLEVKLEKAVKVMAACAVMRNICISEGDVILVNENPPPLPSRCIPRDEAEAIQVHNIMLRLYTIE</sequence>
<keyword evidence="2" id="KW-0479">Metal-binding</keyword>
<evidence type="ECO:0000259" key="3">
    <source>
        <dbReference type="Pfam" id="PF13359"/>
    </source>
</evidence>
<feature type="domain" description="DDE Tnp4" evidence="3">
    <location>
        <begin position="98"/>
        <end position="152"/>
    </location>
</feature>
<proteinExistence type="predicted"/>
<comment type="cofactor">
    <cofactor evidence="1">
        <name>a divalent metal cation</name>
        <dbReference type="ChEBI" id="CHEBI:60240"/>
    </cofactor>
</comment>
<gene>
    <name evidence="4" type="ORF">PR048_005751</name>
</gene>
<keyword evidence="5" id="KW-1185">Reference proteome</keyword>
<protein>
    <recommendedName>
        <fullName evidence="3">DDE Tnp4 domain-containing protein</fullName>
    </recommendedName>
</protein>
<evidence type="ECO:0000256" key="2">
    <source>
        <dbReference type="ARBA" id="ARBA00022723"/>
    </source>
</evidence>
<accession>A0ABQ9IB80</accession>
<dbReference type="Pfam" id="PF13359">
    <property type="entry name" value="DDE_Tnp_4"/>
    <property type="match status" value="1"/>
</dbReference>
<evidence type="ECO:0000313" key="4">
    <source>
        <dbReference type="EMBL" id="KAJ8893168.1"/>
    </source>
</evidence>
<dbReference type="InterPro" id="IPR027806">
    <property type="entry name" value="HARBI1_dom"/>
</dbReference>
<comment type="caution">
    <text evidence="4">The sequence shown here is derived from an EMBL/GenBank/DDBJ whole genome shotgun (WGS) entry which is preliminary data.</text>
</comment>